<name>A0A896APX0_9GENT</name>
<dbReference type="EC" id="2.4.1.-" evidence="4"/>
<dbReference type="EMBL" id="MT075699">
    <property type="protein sequence ID" value="QSB46683.1"/>
    <property type="molecule type" value="mRNA"/>
</dbReference>
<dbReference type="PROSITE" id="PS00375">
    <property type="entry name" value="UDPGT"/>
    <property type="match status" value="1"/>
</dbReference>
<proteinExistence type="evidence at transcript level"/>
<dbReference type="PANTHER" id="PTHR11926">
    <property type="entry name" value="GLUCOSYL/GLUCURONOSYL TRANSFERASES"/>
    <property type="match status" value="1"/>
</dbReference>
<dbReference type="AlphaFoldDB" id="A0A896APX0"/>
<protein>
    <recommendedName>
        <fullName evidence="4">Glycosyltransferase</fullName>
        <ecNumber evidence="4">2.4.1.-</ecNumber>
    </recommendedName>
</protein>
<dbReference type="GO" id="GO:0080044">
    <property type="term" value="F:quercetin 7-O-glucosyltransferase activity"/>
    <property type="evidence" value="ECO:0007669"/>
    <property type="project" value="TreeGrafter"/>
</dbReference>
<dbReference type="Gene3D" id="3.40.50.2000">
    <property type="entry name" value="Glycogen Phosphorylase B"/>
    <property type="match status" value="2"/>
</dbReference>
<dbReference type="InterPro" id="IPR002213">
    <property type="entry name" value="UDP_glucos_trans"/>
</dbReference>
<reference evidence="5" key="1">
    <citation type="journal article" date="2020" name="Org. Chem. Front.">
        <title>Discovery and characterization of four glycosyltransferases involved in anthraquinone glycoside biosynthesis in Rubia yunnanensis.</title>
        <authorList>
            <person name="Yi S."/>
            <person name="Kuang T."/>
            <person name="Miao Y."/>
            <person name="Xu Y."/>
            <person name="Wang Z."/>
            <person name="Dong L.-B."/>
            <person name="Tan N."/>
        </authorList>
    </citation>
    <scope>NUCLEOTIDE SEQUENCE</scope>
    <source>
        <strain evidence="5">RyUGT26</strain>
        <tissue evidence="5">Root</tissue>
    </source>
</reference>
<organism evidence="5">
    <name type="scientific">Rubia yunnanensis</name>
    <dbReference type="NCBI Taxonomy" id="1650721"/>
    <lineage>
        <taxon>Eukaryota</taxon>
        <taxon>Viridiplantae</taxon>
        <taxon>Streptophyta</taxon>
        <taxon>Embryophyta</taxon>
        <taxon>Tracheophyta</taxon>
        <taxon>Spermatophyta</taxon>
        <taxon>Magnoliopsida</taxon>
        <taxon>eudicotyledons</taxon>
        <taxon>Gunneridae</taxon>
        <taxon>Pentapetalae</taxon>
        <taxon>asterids</taxon>
        <taxon>lamiids</taxon>
        <taxon>Gentianales</taxon>
        <taxon>Rubiaceae</taxon>
        <taxon>Rubioideae</taxon>
        <taxon>Rubieae</taxon>
        <taxon>Rubia</taxon>
    </lineage>
</organism>
<dbReference type="InterPro" id="IPR035595">
    <property type="entry name" value="UDP_glycos_trans_CS"/>
</dbReference>
<gene>
    <name evidence="5" type="primary">UGT709T1</name>
</gene>
<evidence type="ECO:0000256" key="3">
    <source>
        <dbReference type="RuleBase" id="RU003718"/>
    </source>
</evidence>
<keyword evidence="3" id="KW-0328">Glycosyltransferase</keyword>
<dbReference type="CDD" id="cd03784">
    <property type="entry name" value="GT1_Gtf-like"/>
    <property type="match status" value="1"/>
</dbReference>
<dbReference type="GO" id="GO:1900994">
    <property type="term" value="P:(-)-secologanin biosynthetic process"/>
    <property type="evidence" value="ECO:0007669"/>
    <property type="project" value="UniProtKB-ARBA"/>
</dbReference>
<comment type="similarity">
    <text evidence="1 3">Belongs to the UDP-glycosyltransferase family.</text>
</comment>
<evidence type="ECO:0000256" key="4">
    <source>
        <dbReference type="RuleBase" id="RU362057"/>
    </source>
</evidence>
<dbReference type="Pfam" id="PF00201">
    <property type="entry name" value="UDPGT"/>
    <property type="match status" value="1"/>
</dbReference>
<evidence type="ECO:0000256" key="2">
    <source>
        <dbReference type="ARBA" id="ARBA00022679"/>
    </source>
</evidence>
<dbReference type="PANTHER" id="PTHR11926:SF1392">
    <property type="entry name" value="GLYCOSYLTRANSFERASE"/>
    <property type="match status" value="1"/>
</dbReference>
<accession>A0A896APX0</accession>
<keyword evidence="2 3" id="KW-0808">Transferase</keyword>
<evidence type="ECO:0000256" key="1">
    <source>
        <dbReference type="ARBA" id="ARBA00009995"/>
    </source>
</evidence>
<sequence length="476" mass="53259">MGRHPHVIILPLPLQGPVNCMLKLAELLCLEEIHVTFINTEHIQRRLRSCSDVESRFKRYPNFRIETIPDGLPEDNPRTGDRIVELFQSMEAESQMILREMLTSGSLGPNSEKPPSSIIADGFFSFAVEMAEQSKLPLIYFDTISPCGLWAYLCLPRLIEAGEFPFRDDDLDAPVKHVEEMECVMRRRDLPSFYRIGEIDDVLIQFIMREAWELPKAQALIFNTFEDVDSGTLSLMRTLGPEVYAVGPIHAHLNSRLAAAAASFYGLWKEDKSCIAWLDAQPPKSVVYVSIGSLACMTVDQSMEIWHGLVNSGARFLWVHREGSIVGPARDDDKDIPAELAKATEERGLIVGWAPQEEVLGHPAVGAFLTHGGWNSTLESVAAGVPMIGWPHFVDQQVNARYVSEVWKLGLDMKDSCGRKTVEEMVREVMDVRRGELLGRAEAMAKLAESSVKPGGSSYADLDRLILDIKFGRFSD</sequence>
<dbReference type="SUPFAM" id="SSF53756">
    <property type="entry name" value="UDP-Glycosyltransferase/glycogen phosphorylase"/>
    <property type="match status" value="1"/>
</dbReference>
<dbReference type="GO" id="GO:0080043">
    <property type="term" value="F:quercetin 3-O-glucosyltransferase activity"/>
    <property type="evidence" value="ECO:0007669"/>
    <property type="project" value="TreeGrafter"/>
</dbReference>
<dbReference type="FunFam" id="3.40.50.2000:FF:000040">
    <property type="entry name" value="UDP-glycosyltransferase 76C1"/>
    <property type="match status" value="1"/>
</dbReference>
<evidence type="ECO:0000313" key="5">
    <source>
        <dbReference type="EMBL" id="QSB46683.1"/>
    </source>
</evidence>